<dbReference type="EMBL" id="CP044065">
    <property type="protein sequence ID" value="QET01429.1"/>
    <property type="molecule type" value="Genomic_DNA"/>
</dbReference>
<dbReference type="SUPFAM" id="SSF46785">
    <property type="entry name" value="Winged helix' DNA-binding domain"/>
    <property type="match status" value="1"/>
</dbReference>
<dbReference type="PANTHER" id="PTHR30537:SF3">
    <property type="entry name" value="TRANSCRIPTIONAL REGULATORY PROTEIN"/>
    <property type="match status" value="1"/>
</dbReference>
<feature type="domain" description="HTH lysR-type" evidence="5">
    <location>
        <begin position="8"/>
        <end position="65"/>
    </location>
</feature>
<comment type="similarity">
    <text evidence="1">Belongs to the LysR transcriptional regulatory family.</text>
</comment>
<dbReference type="AlphaFoldDB" id="A0A5P2H244"/>
<dbReference type="PROSITE" id="PS50931">
    <property type="entry name" value="HTH_LYSR"/>
    <property type="match status" value="1"/>
</dbReference>
<gene>
    <name evidence="6" type="ORF">FOB72_04825</name>
</gene>
<dbReference type="GO" id="GO:0006351">
    <property type="term" value="P:DNA-templated transcription"/>
    <property type="evidence" value="ECO:0007669"/>
    <property type="project" value="TreeGrafter"/>
</dbReference>
<dbReference type="Pfam" id="PF03466">
    <property type="entry name" value="LysR_substrate"/>
    <property type="match status" value="1"/>
</dbReference>
<dbReference type="PANTHER" id="PTHR30537">
    <property type="entry name" value="HTH-TYPE TRANSCRIPTIONAL REGULATOR"/>
    <property type="match status" value="1"/>
</dbReference>
<dbReference type="OrthoDB" id="570111at2"/>
<dbReference type="Pfam" id="PF00126">
    <property type="entry name" value="HTH_1"/>
    <property type="match status" value="1"/>
</dbReference>
<name>A0A5P2H244_9BURK</name>
<dbReference type="InterPro" id="IPR005119">
    <property type="entry name" value="LysR_subst-bd"/>
</dbReference>
<evidence type="ECO:0000313" key="7">
    <source>
        <dbReference type="Proteomes" id="UP000322822"/>
    </source>
</evidence>
<sequence>MPSRPPKENWDDFRYFLAVARTGTLSAAAEQLGTEHTTVARHVQSLERALNSRLFHKSNVGYELTEAGNRLMEAAQGIESALVATRAVAEGGHEIGGTVRIGAPDGFGTYFLAPRIHKLLEKNPRLEIELIAAPRLFSLAKREADIAIGLSSAEHLRVASRRLTEYSMLVYGARSYLKSAPPIRDQRDLAGHPFIGYMEDLLFTPELNFLGVTEVPLHPRLRSSNLVTQVQATLAGRSLCILPAYVAANFSELVPVLADEVRVQATFHMHVHVDHQRAAHVREVARFIADEVDAHRATFLGPAATRKPANK</sequence>
<evidence type="ECO:0000256" key="4">
    <source>
        <dbReference type="ARBA" id="ARBA00023163"/>
    </source>
</evidence>
<protein>
    <submittedName>
        <fullName evidence="6">LysR family transcriptional regulator</fullName>
    </submittedName>
</protein>
<organism evidence="6 7">
    <name type="scientific">Cupriavidus pauculus</name>
    <dbReference type="NCBI Taxonomy" id="82633"/>
    <lineage>
        <taxon>Bacteria</taxon>
        <taxon>Pseudomonadati</taxon>
        <taxon>Pseudomonadota</taxon>
        <taxon>Betaproteobacteria</taxon>
        <taxon>Burkholderiales</taxon>
        <taxon>Burkholderiaceae</taxon>
        <taxon>Cupriavidus</taxon>
    </lineage>
</organism>
<dbReference type="InterPro" id="IPR000847">
    <property type="entry name" value="LysR_HTH_N"/>
</dbReference>
<proteinExistence type="inferred from homology"/>
<evidence type="ECO:0000259" key="5">
    <source>
        <dbReference type="PROSITE" id="PS50931"/>
    </source>
</evidence>
<evidence type="ECO:0000256" key="1">
    <source>
        <dbReference type="ARBA" id="ARBA00009437"/>
    </source>
</evidence>
<dbReference type="Proteomes" id="UP000322822">
    <property type="component" value="Chromosome 1"/>
</dbReference>
<evidence type="ECO:0000256" key="3">
    <source>
        <dbReference type="ARBA" id="ARBA00023125"/>
    </source>
</evidence>
<keyword evidence="3" id="KW-0238">DNA-binding</keyword>
<dbReference type="InterPro" id="IPR036388">
    <property type="entry name" value="WH-like_DNA-bd_sf"/>
</dbReference>
<dbReference type="RefSeq" id="WP_150371480.1">
    <property type="nucleotide sequence ID" value="NZ_CP044065.1"/>
</dbReference>
<keyword evidence="2" id="KW-0805">Transcription regulation</keyword>
<dbReference type="Gene3D" id="1.10.10.10">
    <property type="entry name" value="Winged helix-like DNA-binding domain superfamily/Winged helix DNA-binding domain"/>
    <property type="match status" value="1"/>
</dbReference>
<reference evidence="6 7" key="1">
    <citation type="submission" date="2019-09" db="EMBL/GenBank/DDBJ databases">
        <title>FDA dAtabase for Regulatory Grade micrObial Sequences (FDA-ARGOS): Supporting development and validation of Infectious Disease Dx tests.</title>
        <authorList>
            <person name="Sciortino C."/>
            <person name="Tallon L."/>
            <person name="Sadzewicz L."/>
            <person name="Vavikolanu K."/>
            <person name="Mehta A."/>
            <person name="Aluvathingal J."/>
            <person name="Nadendla S."/>
            <person name="Nandy P."/>
            <person name="Geyer C."/>
            <person name="Yan Y."/>
            <person name="Sichtig H."/>
        </authorList>
    </citation>
    <scope>NUCLEOTIDE SEQUENCE [LARGE SCALE GENOMIC DNA]</scope>
    <source>
        <strain evidence="6 7">FDAARGOS_664</strain>
    </source>
</reference>
<dbReference type="InterPro" id="IPR058163">
    <property type="entry name" value="LysR-type_TF_proteobact-type"/>
</dbReference>
<evidence type="ECO:0000256" key="2">
    <source>
        <dbReference type="ARBA" id="ARBA00023015"/>
    </source>
</evidence>
<dbReference type="Gene3D" id="3.40.190.290">
    <property type="match status" value="1"/>
</dbReference>
<dbReference type="SUPFAM" id="SSF53850">
    <property type="entry name" value="Periplasmic binding protein-like II"/>
    <property type="match status" value="1"/>
</dbReference>
<evidence type="ECO:0000313" key="6">
    <source>
        <dbReference type="EMBL" id="QET01429.1"/>
    </source>
</evidence>
<accession>A0A5P2H244</accession>
<dbReference type="GO" id="GO:0003700">
    <property type="term" value="F:DNA-binding transcription factor activity"/>
    <property type="evidence" value="ECO:0007669"/>
    <property type="project" value="InterPro"/>
</dbReference>
<dbReference type="InterPro" id="IPR036390">
    <property type="entry name" value="WH_DNA-bd_sf"/>
</dbReference>
<dbReference type="GO" id="GO:0043565">
    <property type="term" value="F:sequence-specific DNA binding"/>
    <property type="evidence" value="ECO:0007669"/>
    <property type="project" value="TreeGrafter"/>
</dbReference>
<keyword evidence="4" id="KW-0804">Transcription</keyword>